<dbReference type="Gene3D" id="1.25.40.20">
    <property type="entry name" value="Ankyrin repeat-containing domain"/>
    <property type="match status" value="1"/>
</dbReference>
<dbReference type="InterPro" id="IPR002110">
    <property type="entry name" value="Ankyrin_rpt"/>
</dbReference>
<dbReference type="InterPro" id="IPR036770">
    <property type="entry name" value="Ankyrin_rpt-contain_sf"/>
</dbReference>
<proteinExistence type="predicted"/>
<evidence type="ECO:0000313" key="2">
    <source>
        <dbReference type="EMBL" id="PKK88778.1"/>
    </source>
</evidence>
<comment type="caution">
    <text evidence="2">The sequence shown here is derived from an EMBL/GenBank/DDBJ whole genome shotgun (WGS) entry which is preliminary data.</text>
</comment>
<dbReference type="AlphaFoldDB" id="A0A2N1PKA0"/>
<dbReference type="PROSITE" id="PS50088">
    <property type="entry name" value="ANK_REPEAT"/>
    <property type="match status" value="1"/>
</dbReference>
<dbReference type="EMBL" id="PGXC01000035">
    <property type="protein sequence ID" value="PKK88778.1"/>
    <property type="molecule type" value="Genomic_DNA"/>
</dbReference>
<protein>
    <submittedName>
        <fullName evidence="2">Uncharacterized protein</fullName>
    </submittedName>
</protein>
<dbReference type="Proteomes" id="UP000233256">
    <property type="component" value="Unassembled WGS sequence"/>
</dbReference>
<sequence length="227" mass="26598">MMFLRRIKKLSKYMIALFLGSIFLFLIDLASISWSFSKNKGKDYLKLRERVFSNLVNINAQDSKTGNTLLHYAVLYGNIDLAKYCIYNHADINIENNLGKTAYELSCFATDKRFVFLLHFFFSPYVDDDFVTSCSSRNHDIRESLRDVIAKICKNDDLKLFDSTREIDPELINDYVGTNMKLIHYLAKYNSLRVMRKILILDNNPNCADRRLLVRRCISLQYLTILR</sequence>
<evidence type="ECO:0000313" key="3">
    <source>
        <dbReference type="Proteomes" id="UP000233256"/>
    </source>
</evidence>
<feature type="repeat" description="ANK" evidence="1">
    <location>
        <begin position="65"/>
        <end position="97"/>
    </location>
</feature>
<keyword evidence="1" id="KW-0040">ANK repeat</keyword>
<organism evidence="2 3">
    <name type="scientific">Candidatus Wallbacteria bacterium HGW-Wallbacteria-1</name>
    <dbReference type="NCBI Taxonomy" id="2013854"/>
    <lineage>
        <taxon>Bacteria</taxon>
        <taxon>Candidatus Walliibacteriota</taxon>
    </lineage>
</organism>
<dbReference type="SMART" id="SM00248">
    <property type="entry name" value="ANK"/>
    <property type="match status" value="2"/>
</dbReference>
<accession>A0A2N1PKA0</accession>
<gene>
    <name evidence="2" type="ORF">CVV64_17415</name>
</gene>
<evidence type="ECO:0000256" key="1">
    <source>
        <dbReference type="PROSITE-ProRule" id="PRU00023"/>
    </source>
</evidence>
<dbReference type="Pfam" id="PF13857">
    <property type="entry name" value="Ank_5"/>
    <property type="match status" value="1"/>
</dbReference>
<reference evidence="2 3" key="1">
    <citation type="journal article" date="2017" name="ISME J.">
        <title>Potential for microbial H2 and metal transformations associated with novel bacteria and archaea in deep terrestrial subsurface sediments.</title>
        <authorList>
            <person name="Hernsdorf A.W."/>
            <person name="Amano Y."/>
            <person name="Miyakawa K."/>
            <person name="Ise K."/>
            <person name="Suzuki Y."/>
            <person name="Anantharaman K."/>
            <person name="Probst A."/>
            <person name="Burstein D."/>
            <person name="Thomas B.C."/>
            <person name="Banfield J.F."/>
        </authorList>
    </citation>
    <scope>NUCLEOTIDE SEQUENCE [LARGE SCALE GENOMIC DNA]</scope>
    <source>
        <strain evidence="2">HGW-Wallbacteria-1</strain>
    </source>
</reference>
<dbReference type="PROSITE" id="PS50297">
    <property type="entry name" value="ANK_REP_REGION"/>
    <property type="match status" value="1"/>
</dbReference>
<name>A0A2N1PKA0_9BACT</name>
<dbReference type="SUPFAM" id="SSF48403">
    <property type="entry name" value="Ankyrin repeat"/>
    <property type="match status" value="1"/>
</dbReference>